<dbReference type="AlphaFoldDB" id="A0AAE0NC56"/>
<keyword evidence="1" id="KW-1133">Transmembrane helix</keyword>
<keyword evidence="3" id="KW-1185">Reference proteome</keyword>
<keyword evidence="1" id="KW-0472">Membrane</keyword>
<protein>
    <submittedName>
        <fullName evidence="2">Uncharacterized protein</fullName>
    </submittedName>
</protein>
<name>A0AAE0NC56_9PEZI</name>
<gene>
    <name evidence="2" type="ORF">B0T24DRAFT_666000</name>
</gene>
<feature type="transmembrane region" description="Helical" evidence="1">
    <location>
        <begin position="356"/>
        <end position="384"/>
    </location>
</feature>
<reference evidence="2" key="1">
    <citation type="journal article" date="2023" name="Mol. Phylogenet. Evol.">
        <title>Genome-scale phylogeny and comparative genomics of the fungal order Sordariales.</title>
        <authorList>
            <person name="Hensen N."/>
            <person name="Bonometti L."/>
            <person name="Westerberg I."/>
            <person name="Brannstrom I.O."/>
            <person name="Guillou S."/>
            <person name="Cros-Aarteil S."/>
            <person name="Calhoun S."/>
            <person name="Haridas S."/>
            <person name="Kuo A."/>
            <person name="Mondo S."/>
            <person name="Pangilinan J."/>
            <person name="Riley R."/>
            <person name="LaButti K."/>
            <person name="Andreopoulos B."/>
            <person name="Lipzen A."/>
            <person name="Chen C."/>
            <person name="Yan M."/>
            <person name="Daum C."/>
            <person name="Ng V."/>
            <person name="Clum A."/>
            <person name="Steindorff A."/>
            <person name="Ohm R.A."/>
            <person name="Martin F."/>
            <person name="Silar P."/>
            <person name="Natvig D.O."/>
            <person name="Lalanne C."/>
            <person name="Gautier V."/>
            <person name="Ament-Velasquez S.L."/>
            <person name="Kruys A."/>
            <person name="Hutchinson M.I."/>
            <person name="Powell A.J."/>
            <person name="Barry K."/>
            <person name="Miller A.N."/>
            <person name="Grigoriev I.V."/>
            <person name="Debuchy R."/>
            <person name="Gladieux P."/>
            <person name="Hiltunen Thoren M."/>
            <person name="Johannesson H."/>
        </authorList>
    </citation>
    <scope>NUCLEOTIDE SEQUENCE</scope>
    <source>
        <strain evidence="2">CBS 958.72</strain>
    </source>
</reference>
<sequence length="393" mass="44763">MAARLKAIADRGISFHNDIDPSRWPEAHRDTFNVVQRLKSTVYSDSDIGGRANILSSRARECQNDKLNEAEWRSRLEAFIFQRLDDEFLCRRCRGTFCEWKINDNSGPSEDCAVALFADEQTRAMCQCHHGSGPPPVKSKLFGYAQTGVPLDDDIASAVERTYEVPDRVYSLRRVATLDHVLGQKDGRQGHENQTLRESLPYSLYPKKERPLAFPFVLLESKSGTNTVSFDGINIQVAFVAEKMLRIQEQIRGDESSSSPLIWCFLHKGPKWRVSAGYYKPKENERSDGKTEIAKLWEGDITNSTDSTQLLRIVDHIANWAYTDHRKATIHELQQLALPRTPTITKQETSWKLQPLVFLVFVLVGVVVVGFGLFSWLVLFGLVLRMSHSHLRR</sequence>
<dbReference type="Proteomes" id="UP001287356">
    <property type="component" value="Unassembled WGS sequence"/>
</dbReference>
<proteinExistence type="predicted"/>
<evidence type="ECO:0000313" key="3">
    <source>
        <dbReference type="Proteomes" id="UP001287356"/>
    </source>
</evidence>
<organism evidence="2 3">
    <name type="scientific">Lasiosphaeria ovina</name>
    <dbReference type="NCBI Taxonomy" id="92902"/>
    <lineage>
        <taxon>Eukaryota</taxon>
        <taxon>Fungi</taxon>
        <taxon>Dikarya</taxon>
        <taxon>Ascomycota</taxon>
        <taxon>Pezizomycotina</taxon>
        <taxon>Sordariomycetes</taxon>
        <taxon>Sordariomycetidae</taxon>
        <taxon>Sordariales</taxon>
        <taxon>Lasiosphaeriaceae</taxon>
        <taxon>Lasiosphaeria</taxon>
    </lineage>
</organism>
<keyword evidence="1" id="KW-0812">Transmembrane</keyword>
<reference evidence="2" key="2">
    <citation type="submission" date="2023-06" db="EMBL/GenBank/DDBJ databases">
        <authorList>
            <consortium name="Lawrence Berkeley National Laboratory"/>
            <person name="Haridas S."/>
            <person name="Hensen N."/>
            <person name="Bonometti L."/>
            <person name="Westerberg I."/>
            <person name="Brannstrom I.O."/>
            <person name="Guillou S."/>
            <person name="Cros-Aarteil S."/>
            <person name="Calhoun S."/>
            <person name="Kuo A."/>
            <person name="Mondo S."/>
            <person name="Pangilinan J."/>
            <person name="Riley R."/>
            <person name="Labutti K."/>
            <person name="Andreopoulos B."/>
            <person name="Lipzen A."/>
            <person name="Chen C."/>
            <person name="Yanf M."/>
            <person name="Daum C."/>
            <person name="Ng V."/>
            <person name="Clum A."/>
            <person name="Steindorff A."/>
            <person name="Ohm R."/>
            <person name="Martin F."/>
            <person name="Silar P."/>
            <person name="Natvig D."/>
            <person name="Lalanne C."/>
            <person name="Gautier V."/>
            <person name="Ament-Velasquez S.L."/>
            <person name="Kruys A."/>
            <person name="Hutchinson M.I."/>
            <person name="Powell A.J."/>
            <person name="Barry K."/>
            <person name="Miller A.N."/>
            <person name="Grigoriev I.V."/>
            <person name="Debuchy R."/>
            <person name="Gladieux P."/>
            <person name="Thoren M.H."/>
            <person name="Johannesson H."/>
        </authorList>
    </citation>
    <scope>NUCLEOTIDE SEQUENCE</scope>
    <source>
        <strain evidence="2">CBS 958.72</strain>
    </source>
</reference>
<dbReference type="EMBL" id="JAULSN010000003">
    <property type="protein sequence ID" value="KAK3377219.1"/>
    <property type="molecule type" value="Genomic_DNA"/>
</dbReference>
<comment type="caution">
    <text evidence="2">The sequence shown here is derived from an EMBL/GenBank/DDBJ whole genome shotgun (WGS) entry which is preliminary data.</text>
</comment>
<evidence type="ECO:0000256" key="1">
    <source>
        <dbReference type="SAM" id="Phobius"/>
    </source>
</evidence>
<evidence type="ECO:0000313" key="2">
    <source>
        <dbReference type="EMBL" id="KAK3377219.1"/>
    </source>
</evidence>
<accession>A0AAE0NC56</accession>